<dbReference type="InterPro" id="IPR013785">
    <property type="entry name" value="Aldolase_TIM"/>
</dbReference>
<evidence type="ECO:0000256" key="4">
    <source>
        <dbReference type="ARBA" id="ARBA00022679"/>
    </source>
</evidence>
<evidence type="ECO:0000313" key="12">
    <source>
        <dbReference type="EMBL" id="MBB6003934.1"/>
    </source>
</evidence>
<dbReference type="InterPro" id="IPR036068">
    <property type="entry name" value="Nicotinate_pribotase-like_C"/>
</dbReference>
<comment type="caution">
    <text evidence="12">The sequence shown here is derived from an EMBL/GenBank/DDBJ whole genome shotgun (WGS) entry which is preliminary data.</text>
</comment>
<comment type="catalytic activity">
    <reaction evidence="8">
        <text>beta-nicotinamide D-ribonucleotide + diphosphate = 5-phospho-alpha-D-ribose 1-diphosphate + nicotinamide + H(+)</text>
        <dbReference type="Rhea" id="RHEA:16149"/>
        <dbReference type="ChEBI" id="CHEBI:14649"/>
        <dbReference type="ChEBI" id="CHEBI:15378"/>
        <dbReference type="ChEBI" id="CHEBI:17154"/>
        <dbReference type="ChEBI" id="CHEBI:33019"/>
        <dbReference type="ChEBI" id="CHEBI:58017"/>
        <dbReference type="EC" id="2.4.2.12"/>
    </reaction>
    <physiologicalReaction direction="right-to-left" evidence="8">
        <dbReference type="Rhea" id="RHEA:16151"/>
    </physiologicalReaction>
</comment>
<dbReference type="RefSeq" id="WP_184134646.1">
    <property type="nucleotide sequence ID" value="NZ_JACHKT010000018.1"/>
</dbReference>
<dbReference type="AlphaFoldDB" id="A0A841ENZ1"/>
<feature type="domain" description="Nicotinamide phosphoribosyltransferase N-terminal" evidence="11">
    <location>
        <begin position="4"/>
        <end position="101"/>
    </location>
</feature>
<sequence length="457" mass="51156">MENNIILLTDSYKVSHYKQYPEGTTQIYSYFESRGGKFEEITFFGLQYLLKEFLVGQVVTQRKIDQAAKLYEAHFGNPTLFNKAGWEYILNNHAGKLPIRIKAVPEGKVIPTHNVMMTVENTDPNCFWLTNFLESLLLQLWYPSTVATISREVKKLISQYLEETGDPNTIDFKLHDFGFRGVSSVDSASIGGAAHLINFMGTDTVVALTFIQHYYGNENDMFGFSIPAAEHSTITSWGKDHEVDAYENMLAQYPEGLVAVVSDSYDIYNACEKLWGGLLKEQILARKGTLVVRPDSGEPKDVVLKVAEILGEKIGFSINPKGYKVLHPNIRIIQGDGVNYDSIGEILAHLKNHGWSADNVAFGMGGALLQKVNRDTQKFAFKCSAATINGKEQEVFKDPITDHGKVSKKGRMKLVFENNTYQTKSLDESGEDILETVFENGEILKEISFGEVKGNSK</sequence>
<evidence type="ECO:0000256" key="8">
    <source>
        <dbReference type="ARBA" id="ARBA00047835"/>
    </source>
</evidence>
<organism evidence="12 13">
    <name type="scientific">Arcicella rosea</name>
    <dbReference type="NCBI Taxonomy" id="502909"/>
    <lineage>
        <taxon>Bacteria</taxon>
        <taxon>Pseudomonadati</taxon>
        <taxon>Bacteroidota</taxon>
        <taxon>Cytophagia</taxon>
        <taxon>Cytophagales</taxon>
        <taxon>Flectobacillaceae</taxon>
        <taxon>Arcicella</taxon>
    </lineage>
</organism>
<dbReference type="InterPro" id="IPR016471">
    <property type="entry name" value="Nicotinamide_PRibTrfase"/>
</dbReference>
<dbReference type="PANTHER" id="PTHR43816">
    <property type="entry name" value="NICOTINAMIDE PHOSPHORIBOSYLTRANSFERASE"/>
    <property type="match status" value="1"/>
</dbReference>
<keyword evidence="2" id="KW-0662">Pyridine nucleotide biosynthesis</keyword>
<evidence type="ECO:0000256" key="5">
    <source>
        <dbReference type="ARBA" id="ARBA00035007"/>
    </source>
</evidence>
<dbReference type="Pfam" id="PF04095">
    <property type="entry name" value="NAPRTase"/>
    <property type="match status" value="1"/>
</dbReference>
<dbReference type="PANTHER" id="PTHR43816:SF1">
    <property type="entry name" value="NICOTINAMIDE PHOSPHORIBOSYLTRANSFERASE"/>
    <property type="match status" value="1"/>
</dbReference>
<dbReference type="EMBL" id="JACHKT010000018">
    <property type="protein sequence ID" value="MBB6003934.1"/>
    <property type="molecule type" value="Genomic_DNA"/>
</dbReference>
<feature type="binding site" evidence="9">
    <location>
        <position position="180"/>
    </location>
    <ligand>
        <name>diphosphate</name>
        <dbReference type="ChEBI" id="CHEBI:33019"/>
    </ligand>
</feature>
<feature type="binding site" evidence="9">
    <location>
        <position position="366"/>
    </location>
    <ligand>
        <name>beta-nicotinamide D-ribonucleotide</name>
        <dbReference type="ChEBI" id="CHEBI:14649"/>
    </ligand>
</feature>
<gene>
    <name evidence="12" type="ORF">HNP25_002595</name>
</gene>
<feature type="binding site" evidence="9">
    <location>
        <begin position="293"/>
        <end position="295"/>
    </location>
    <ligand>
        <name>beta-nicotinamide D-ribonucleotide</name>
        <dbReference type="ChEBI" id="CHEBI:14649"/>
    </ligand>
</feature>
<evidence type="ECO:0000256" key="3">
    <source>
        <dbReference type="ARBA" id="ARBA00022676"/>
    </source>
</evidence>
<dbReference type="CDD" id="cd01569">
    <property type="entry name" value="PBEF_like"/>
    <property type="match status" value="1"/>
</dbReference>
<keyword evidence="13" id="KW-1185">Reference proteome</keyword>
<dbReference type="InterPro" id="IPR041525">
    <property type="entry name" value="N/Namide_PRibTrfase"/>
</dbReference>
<name>A0A841ENZ1_9BACT</name>
<evidence type="ECO:0000256" key="1">
    <source>
        <dbReference type="ARBA" id="ARBA00010897"/>
    </source>
</evidence>
<comment type="pathway">
    <text evidence="5">Cofactor biosynthesis; NAD(+) biosynthesis; nicotinamide D-ribonucleotide from 5-phospho-alpha-D-ribose 1-diphosphate and nicotinamide: step 1/1.</text>
</comment>
<feature type="binding site" evidence="9">
    <location>
        <position position="374"/>
    </location>
    <ligand>
        <name>beta-nicotinamide D-ribonucleotide</name>
        <dbReference type="ChEBI" id="CHEBI:14649"/>
    </ligand>
</feature>
<evidence type="ECO:0000256" key="7">
    <source>
        <dbReference type="ARBA" id="ARBA00035036"/>
    </source>
</evidence>
<protein>
    <recommendedName>
        <fullName evidence="7">Nicotinamide phosphoribosyltransferase</fullName>
        <ecNumber evidence="6">2.4.2.12</ecNumber>
    </recommendedName>
</protein>
<dbReference type="SUPFAM" id="SSF51690">
    <property type="entry name" value="Nicotinate/Quinolinate PRTase C-terminal domain-like"/>
    <property type="match status" value="1"/>
</dbReference>
<dbReference type="GO" id="GO:0009435">
    <property type="term" value="P:NAD+ biosynthetic process"/>
    <property type="evidence" value="ECO:0007669"/>
    <property type="project" value="InterPro"/>
</dbReference>
<proteinExistence type="inferred from homology"/>
<dbReference type="PIRSF" id="PIRSF005943">
    <property type="entry name" value="NMPRT"/>
    <property type="match status" value="1"/>
</dbReference>
<keyword evidence="3 12" id="KW-0328">Glycosyltransferase</keyword>
<accession>A0A841ENZ1</accession>
<evidence type="ECO:0000256" key="6">
    <source>
        <dbReference type="ARBA" id="ARBA00035024"/>
    </source>
</evidence>
<evidence type="ECO:0000259" key="11">
    <source>
        <dbReference type="Pfam" id="PF18127"/>
    </source>
</evidence>
<feature type="domain" description="Nicotinate/nicotinamide phosphoribosyltransferase" evidence="10">
    <location>
        <begin position="172"/>
        <end position="441"/>
    </location>
</feature>
<feature type="binding site" evidence="9">
    <location>
        <position position="203"/>
    </location>
    <ligand>
        <name>beta-nicotinamide D-ribonucleotide</name>
        <dbReference type="ChEBI" id="CHEBI:14649"/>
    </ligand>
</feature>
<evidence type="ECO:0000256" key="9">
    <source>
        <dbReference type="PIRSR" id="PIRSR005943-1"/>
    </source>
</evidence>
<dbReference type="InterPro" id="IPR041529">
    <property type="entry name" value="DUF5598"/>
</dbReference>
<evidence type="ECO:0000256" key="2">
    <source>
        <dbReference type="ARBA" id="ARBA00022642"/>
    </source>
</evidence>
<dbReference type="Proteomes" id="UP000524404">
    <property type="component" value="Unassembled WGS sequence"/>
</dbReference>
<comment type="similarity">
    <text evidence="1">Belongs to the NAPRTase family.</text>
</comment>
<dbReference type="EC" id="2.4.2.12" evidence="6"/>
<evidence type="ECO:0000313" key="13">
    <source>
        <dbReference type="Proteomes" id="UP000524404"/>
    </source>
</evidence>
<dbReference type="Pfam" id="PF18127">
    <property type="entry name" value="NAMPT_N"/>
    <property type="match status" value="1"/>
</dbReference>
<dbReference type="GO" id="GO:0047280">
    <property type="term" value="F:nicotinamide phosphoribosyltransferase activity"/>
    <property type="evidence" value="ECO:0007669"/>
    <property type="project" value="UniProtKB-EC"/>
</dbReference>
<dbReference type="NCBIfam" id="NF006629">
    <property type="entry name" value="PRK09198.1"/>
    <property type="match status" value="1"/>
</dbReference>
<feature type="binding site" evidence="9">
    <location>
        <begin position="335"/>
        <end position="336"/>
    </location>
    <ligand>
        <name>beta-nicotinamide D-ribonucleotide</name>
        <dbReference type="ChEBI" id="CHEBI:14649"/>
    </ligand>
</feature>
<feature type="binding site" evidence="9">
    <location>
        <position position="293"/>
    </location>
    <ligand>
        <name>diphosphate</name>
        <dbReference type="ChEBI" id="CHEBI:33019"/>
    </ligand>
</feature>
<keyword evidence="4 12" id="KW-0808">Transferase</keyword>
<dbReference type="Gene3D" id="3.20.20.70">
    <property type="entry name" value="Aldolase class I"/>
    <property type="match status" value="1"/>
</dbReference>
<evidence type="ECO:0000259" key="10">
    <source>
        <dbReference type="Pfam" id="PF04095"/>
    </source>
</evidence>
<feature type="binding site" evidence="9">
    <location>
        <position position="231"/>
    </location>
    <ligand>
        <name>diphosphate</name>
        <dbReference type="ChEBI" id="CHEBI:33019"/>
    </ligand>
</feature>
<reference evidence="12 13" key="1">
    <citation type="submission" date="2020-08" db="EMBL/GenBank/DDBJ databases">
        <title>Functional genomics of gut bacteria from endangered species of beetles.</title>
        <authorList>
            <person name="Carlos-Shanley C."/>
        </authorList>
    </citation>
    <scope>NUCLEOTIDE SEQUENCE [LARGE SCALE GENOMIC DNA]</scope>
    <source>
        <strain evidence="12 13">S00070</strain>
    </source>
</reference>